<accession>A0A9X2FEC0</accession>
<sequence length="361" mass="42259">MSEDTLERIEDLVDEAMQLPHGEVQVRLLDEAVRLADIVRDQDVMFATRIYLVDSGVFSGHFEKSLPAFAWCLAQFEQDPQRYRDQERTLLWYFKNVLHNADELPQLTREQVEELRGQMARLYGQCGYNMRPVHYTRLVFAIRIGDRQLAEESFANYRAVRRDSMADCIACEADSEVEYFEFIDEPEQALKTAGPSLQGRLTCAEVPHRTYSYVLRPLAVLGRYEEADEYHRKGYRLIRNNPAFLRHVAWHMAFLMHRGKQSSAVRMLERHLSWAIDTFHLGARYLFYVSSRRTLAWLAENSDTAKLDLPKSFPAYRPSGDYDLAELIAWFDSQLAELGARFDARNQNDFFTRNLVERLQY</sequence>
<evidence type="ECO:0000313" key="2">
    <source>
        <dbReference type="Proteomes" id="UP001155241"/>
    </source>
</evidence>
<gene>
    <name evidence="1" type="ORF">NG895_01420</name>
</gene>
<dbReference type="AlphaFoldDB" id="A0A9X2FEC0"/>
<name>A0A9X2FEC0_9BACT</name>
<proteinExistence type="predicted"/>
<organism evidence="1 2">
    <name type="scientific">Aeoliella straminimaris</name>
    <dbReference type="NCBI Taxonomy" id="2954799"/>
    <lineage>
        <taxon>Bacteria</taxon>
        <taxon>Pseudomonadati</taxon>
        <taxon>Planctomycetota</taxon>
        <taxon>Planctomycetia</taxon>
        <taxon>Pirellulales</taxon>
        <taxon>Lacipirellulaceae</taxon>
        <taxon>Aeoliella</taxon>
    </lineage>
</organism>
<protein>
    <submittedName>
        <fullName evidence="1">Uncharacterized protein</fullName>
    </submittedName>
</protein>
<dbReference type="Proteomes" id="UP001155241">
    <property type="component" value="Unassembled WGS sequence"/>
</dbReference>
<keyword evidence="2" id="KW-1185">Reference proteome</keyword>
<evidence type="ECO:0000313" key="1">
    <source>
        <dbReference type="EMBL" id="MCO6042556.1"/>
    </source>
</evidence>
<comment type="caution">
    <text evidence="1">The sequence shown here is derived from an EMBL/GenBank/DDBJ whole genome shotgun (WGS) entry which is preliminary data.</text>
</comment>
<dbReference type="RefSeq" id="WP_252850657.1">
    <property type="nucleotide sequence ID" value="NZ_JAMXLR010000006.1"/>
</dbReference>
<dbReference type="EMBL" id="JAMXLR010000006">
    <property type="protein sequence ID" value="MCO6042556.1"/>
    <property type="molecule type" value="Genomic_DNA"/>
</dbReference>
<reference evidence="1" key="1">
    <citation type="submission" date="2022-06" db="EMBL/GenBank/DDBJ databases">
        <title>Aeoliella straminimaris, a novel planctomycete from sediments.</title>
        <authorList>
            <person name="Vitorino I.R."/>
            <person name="Lage O.M."/>
        </authorList>
    </citation>
    <scope>NUCLEOTIDE SEQUENCE</scope>
    <source>
        <strain evidence="1">ICT_H6.2</strain>
    </source>
</reference>